<gene>
    <name evidence="5" type="ORF">TVG0978186</name>
</gene>
<dbReference type="GO" id="GO:0000050">
    <property type="term" value="P:urea cycle"/>
    <property type="evidence" value="ECO:0007669"/>
    <property type="project" value="TreeGrafter"/>
</dbReference>
<evidence type="ECO:0000256" key="3">
    <source>
        <dbReference type="ARBA" id="ARBA00022840"/>
    </source>
</evidence>
<feature type="domain" description="Arginosuccinate synthase-like N-terminal" evidence="4">
    <location>
        <begin position="5"/>
        <end position="60"/>
    </location>
</feature>
<dbReference type="eggNOG" id="arCOG00112">
    <property type="taxonomic scope" value="Archaea"/>
</dbReference>
<dbReference type="GO" id="GO:0005524">
    <property type="term" value="F:ATP binding"/>
    <property type="evidence" value="ECO:0007669"/>
    <property type="project" value="UniProtKB-KW"/>
</dbReference>
<dbReference type="HOGENOM" id="CLU_2911750_0_0_2"/>
<dbReference type="KEGG" id="tvo:TVG0978186"/>
<dbReference type="GO" id="GO:0005737">
    <property type="term" value="C:cytoplasm"/>
    <property type="evidence" value="ECO:0007669"/>
    <property type="project" value="TreeGrafter"/>
</dbReference>
<dbReference type="Pfam" id="PF00764">
    <property type="entry name" value="Arginosuc_synth"/>
    <property type="match status" value="1"/>
</dbReference>
<evidence type="ECO:0000256" key="1">
    <source>
        <dbReference type="ARBA" id="ARBA00022598"/>
    </source>
</evidence>
<dbReference type="EMBL" id="BA000011">
    <property type="protein sequence ID" value="BAB60096.1"/>
    <property type="molecule type" value="Genomic_DNA"/>
</dbReference>
<sequence>MKELLLLYSGGLDTSVMIKWMNENLGYDVSTLTLDIGNNDLKSIREKAEAIGAVETFVEDV</sequence>
<evidence type="ECO:0000313" key="6">
    <source>
        <dbReference type="Proteomes" id="UP000001017"/>
    </source>
</evidence>
<evidence type="ECO:0000313" key="5">
    <source>
        <dbReference type="EMBL" id="BAB60096.1"/>
    </source>
</evidence>
<dbReference type="PANTHER" id="PTHR11587:SF2">
    <property type="entry name" value="ARGININOSUCCINATE SYNTHASE"/>
    <property type="match status" value="1"/>
</dbReference>
<proteinExistence type="predicted"/>
<dbReference type="InterPro" id="IPR018223">
    <property type="entry name" value="Arginosuc_synth_CS"/>
</dbReference>
<evidence type="ECO:0000259" key="4">
    <source>
        <dbReference type="Pfam" id="PF00764"/>
    </source>
</evidence>
<keyword evidence="6" id="KW-1185">Reference proteome</keyword>
<dbReference type="AlphaFoldDB" id="Q97A56"/>
<keyword evidence="1" id="KW-0436">Ligase</keyword>
<dbReference type="PANTHER" id="PTHR11587">
    <property type="entry name" value="ARGININOSUCCINATE SYNTHASE"/>
    <property type="match status" value="1"/>
</dbReference>
<dbReference type="GO" id="GO:0000053">
    <property type="term" value="P:argininosuccinate metabolic process"/>
    <property type="evidence" value="ECO:0007669"/>
    <property type="project" value="TreeGrafter"/>
</dbReference>
<evidence type="ECO:0000256" key="2">
    <source>
        <dbReference type="ARBA" id="ARBA00022741"/>
    </source>
</evidence>
<dbReference type="PROSITE" id="PS00564">
    <property type="entry name" value="ARGININOSUCCIN_SYN_1"/>
    <property type="match status" value="1"/>
</dbReference>
<organism evidence="5 6">
    <name type="scientific">Thermoplasma volcanium (strain ATCC 51530 / DSM 4299 / JCM 9571 / NBRC 15438 / GSS1)</name>
    <dbReference type="NCBI Taxonomy" id="273116"/>
    <lineage>
        <taxon>Archaea</taxon>
        <taxon>Methanobacteriati</taxon>
        <taxon>Thermoplasmatota</taxon>
        <taxon>Thermoplasmata</taxon>
        <taxon>Thermoplasmatales</taxon>
        <taxon>Thermoplasmataceae</taxon>
        <taxon>Thermoplasma</taxon>
    </lineage>
</organism>
<dbReference type="InterPro" id="IPR048267">
    <property type="entry name" value="Arginosuc_syn_N"/>
</dbReference>
<dbReference type="Gene3D" id="3.40.50.620">
    <property type="entry name" value="HUPs"/>
    <property type="match status" value="1"/>
</dbReference>
<keyword evidence="2" id="KW-0547">Nucleotide-binding</keyword>
<accession>Q97A56</accession>
<dbReference type="SUPFAM" id="SSF52402">
    <property type="entry name" value="Adenine nucleotide alpha hydrolases-like"/>
    <property type="match status" value="1"/>
</dbReference>
<reference evidence="5 6" key="2">
    <citation type="journal article" date="2000" name="Proc. Natl. Acad. Sci. U.S.A.">
        <title>Archaeal adaptation to higher temperatures revealed by genomic sequence of Thermoplasma volcanium.</title>
        <authorList>
            <person name="Kawashima T."/>
            <person name="Amano N."/>
            <person name="Koike H."/>
            <person name="Makino S."/>
            <person name="Higuchi S."/>
            <person name="Kawashima-Ohya Y."/>
            <person name="Watanabe K."/>
            <person name="Yamazaki M."/>
            <person name="Kanehori K."/>
            <person name="Kawamoto T."/>
            <person name="Nunoshiba T."/>
            <person name="Yamamoto Y."/>
            <person name="Aramaki H."/>
            <person name="Makino K."/>
            <person name="Suzuki M."/>
        </authorList>
    </citation>
    <scope>NUCLEOTIDE SEQUENCE [LARGE SCALE GENOMIC DNA]</scope>
    <source>
        <strain evidence="6">ATCC 51530 / DSM 4299 / JCM 9571 / NBRC 15438 / GSS1</strain>
    </source>
</reference>
<dbReference type="PaxDb" id="273116-14325171"/>
<name>Q97A56_THEVO</name>
<dbReference type="InterPro" id="IPR001518">
    <property type="entry name" value="Arginosuc_synth"/>
</dbReference>
<dbReference type="Proteomes" id="UP000001017">
    <property type="component" value="Chromosome"/>
</dbReference>
<reference evidence="5 6" key="1">
    <citation type="journal article" date="1999" name="Proc. Jpn. Acad.">
        <title>Determination of the complete genomic DNA sequence of Thermoplasma volvanium GSS1.</title>
        <authorList>
            <person name="Kawashima T."/>
            <person name="Yamamoto Y."/>
            <person name="Aramaki H."/>
            <person name="Nunoshiba T."/>
            <person name="Kawamoto T."/>
            <person name="Watanabe K."/>
            <person name="Yamazaki M."/>
            <person name="Kanehori K."/>
            <person name="Amano N."/>
            <person name="Ohya Y."/>
            <person name="Makino K."/>
            <person name="Suzuki M."/>
        </authorList>
    </citation>
    <scope>NUCLEOTIDE SEQUENCE [LARGE SCALE GENOMIC DNA]</scope>
    <source>
        <strain evidence="6">ATCC 51530 / DSM 4299 / JCM 9571 / NBRC 15438 / GSS1</strain>
    </source>
</reference>
<dbReference type="InterPro" id="IPR014729">
    <property type="entry name" value="Rossmann-like_a/b/a_fold"/>
</dbReference>
<dbReference type="STRING" id="273116.gene:9381746"/>
<keyword evidence="3" id="KW-0067">ATP-binding</keyword>
<dbReference type="GO" id="GO:0006526">
    <property type="term" value="P:L-arginine biosynthetic process"/>
    <property type="evidence" value="ECO:0007669"/>
    <property type="project" value="InterPro"/>
</dbReference>
<protein>
    <submittedName>
        <fullName evidence="5">Argininosuccinate synthase</fullName>
    </submittedName>
</protein>
<dbReference type="GO" id="GO:0004055">
    <property type="term" value="F:argininosuccinate synthase activity"/>
    <property type="evidence" value="ECO:0007669"/>
    <property type="project" value="InterPro"/>
</dbReference>